<dbReference type="Proteomes" id="UP001145742">
    <property type="component" value="Unassembled WGS sequence"/>
</dbReference>
<gene>
    <name evidence="2" type="ORF">WISP_128997</name>
</gene>
<feature type="compositionally biased region" description="Polar residues" evidence="1">
    <location>
        <begin position="103"/>
        <end position="112"/>
    </location>
</feature>
<protein>
    <submittedName>
        <fullName evidence="2">Uncharacterized protein</fullName>
    </submittedName>
</protein>
<comment type="caution">
    <text evidence="2">The sequence shown here is derived from an EMBL/GenBank/DDBJ whole genome shotgun (WGS) entry which is preliminary data.</text>
</comment>
<organism evidence="2 3">
    <name type="scientific">Willisornis vidua</name>
    <name type="common">Xingu scale-backed antbird</name>
    <dbReference type="NCBI Taxonomy" id="1566151"/>
    <lineage>
        <taxon>Eukaryota</taxon>
        <taxon>Metazoa</taxon>
        <taxon>Chordata</taxon>
        <taxon>Craniata</taxon>
        <taxon>Vertebrata</taxon>
        <taxon>Euteleostomi</taxon>
        <taxon>Archelosauria</taxon>
        <taxon>Archosauria</taxon>
        <taxon>Dinosauria</taxon>
        <taxon>Saurischia</taxon>
        <taxon>Theropoda</taxon>
        <taxon>Coelurosauria</taxon>
        <taxon>Aves</taxon>
        <taxon>Neognathae</taxon>
        <taxon>Neoaves</taxon>
        <taxon>Telluraves</taxon>
        <taxon>Australaves</taxon>
        <taxon>Passeriformes</taxon>
        <taxon>Thamnophilidae</taxon>
        <taxon>Willisornis</taxon>
    </lineage>
</organism>
<name>A0ABQ9CQF4_9PASS</name>
<dbReference type="EMBL" id="WHWB01034618">
    <property type="protein sequence ID" value="KAJ7407186.1"/>
    <property type="molecule type" value="Genomic_DNA"/>
</dbReference>
<evidence type="ECO:0000256" key="1">
    <source>
        <dbReference type="SAM" id="MobiDB-lite"/>
    </source>
</evidence>
<feature type="compositionally biased region" description="Basic and acidic residues" evidence="1">
    <location>
        <begin position="124"/>
        <end position="144"/>
    </location>
</feature>
<evidence type="ECO:0000313" key="2">
    <source>
        <dbReference type="EMBL" id="KAJ7407186.1"/>
    </source>
</evidence>
<sequence length="144" mass="16622">MSWTVVKFWSLALNAWSYRQITEGHGTAIPFHLGYNSLSVSLTMLPHVTAIASQHLHKLERKWDLKYMELSRRMREAELCKYRQAVEKTARPLPAGEMGQQGPHETQQQEVQSPAPGYVSLEEPQYKTDMDLSKRAPFYEDSLK</sequence>
<keyword evidence="3" id="KW-1185">Reference proteome</keyword>
<accession>A0ABQ9CQF4</accession>
<reference evidence="2" key="1">
    <citation type="submission" date="2019-10" db="EMBL/GenBank/DDBJ databases">
        <authorList>
            <person name="Soares A.E.R."/>
            <person name="Aleixo A."/>
            <person name="Schneider P."/>
            <person name="Miyaki C.Y."/>
            <person name="Schneider M.P."/>
            <person name="Mello C."/>
            <person name="Vasconcelos A.T.R."/>
        </authorList>
    </citation>
    <scope>NUCLEOTIDE SEQUENCE</scope>
    <source>
        <tissue evidence="2">Muscle</tissue>
    </source>
</reference>
<proteinExistence type="predicted"/>
<feature type="region of interest" description="Disordered" evidence="1">
    <location>
        <begin position="90"/>
        <end position="144"/>
    </location>
</feature>
<evidence type="ECO:0000313" key="3">
    <source>
        <dbReference type="Proteomes" id="UP001145742"/>
    </source>
</evidence>